<proteinExistence type="predicted"/>
<evidence type="ECO:0000313" key="1">
    <source>
        <dbReference type="EMBL" id="KOF88154.1"/>
    </source>
</evidence>
<dbReference type="EMBL" id="KQ418231">
    <property type="protein sequence ID" value="KOF88154.1"/>
    <property type="molecule type" value="Genomic_DNA"/>
</dbReference>
<gene>
    <name evidence="1" type="ORF">OCBIM_22015366mg</name>
</gene>
<name>A0A0L8HGC4_OCTBM</name>
<dbReference type="AlphaFoldDB" id="A0A0L8HGC4"/>
<organism evidence="1">
    <name type="scientific">Octopus bimaculoides</name>
    <name type="common">California two-spotted octopus</name>
    <dbReference type="NCBI Taxonomy" id="37653"/>
    <lineage>
        <taxon>Eukaryota</taxon>
        <taxon>Metazoa</taxon>
        <taxon>Spiralia</taxon>
        <taxon>Lophotrochozoa</taxon>
        <taxon>Mollusca</taxon>
        <taxon>Cephalopoda</taxon>
        <taxon>Coleoidea</taxon>
        <taxon>Octopodiformes</taxon>
        <taxon>Octopoda</taxon>
        <taxon>Incirrata</taxon>
        <taxon>Octopodidae</taxon>
        <taxon>Octopus</taxon>
    </lineage>
</organism>
<accession>A0A0L8HGC4</accession>
<sequence length="142" mass="16429">MNLSCWNVRTLSDKKTGNRLEFCTTLIKSNELRNNMFLTIESVYAPTMPHTIEFFLGKTGLGKCNRNSLVVLTFCTEHNRSISGPFSKQKIKYKATRMHPMSKYYRLIDYLIARTADQKDILSLGTMKEAECWTDHRVPQAK</sequence>
<protein>
    <submittedName>
        <fullName evidence="1">Uncharacterized protein</fullName>
    </submittedName>
</protein>
<feature type="non-terminal residue" evidence="1">
    <location>
        <position position="142"/>
    </location>
</feature>
<reference evidence="1" key="1">
    <citation type="submission" date="2015-07" db="EMBL/GenBank/DDBJ databases">
        <title>MeaNS - Measles Nucleotide Surveillance Program.</title>
        <authorList>
            <person name="Tran T."/>
            <person name="Druce J."/>
        </authorList>
    </citation>
    <scope>NUCLEOTIDE SEQUENCE</scope>
    <source>
        <strain evidence="1">UCB-OBI-ISO-001</strain>
        <tissue evidence="1">Gonad</tissue>
    </source>
</reference>